<evidence type="ECO:0000313" key="5">
    <source>
        <dbReference type="Proteomes" id="UP000323067"/>
    </source>
</evidence>
<dbReference type="Pfam" id="PF02872">
    <property type="entry name" value="5_nucleotid_C"/>
    <property type="match status" value="1"/>
</dbReference>
<dbReference type="InterPro" id="IPR008334">
    <property type="entry name" value="5'-Nucleotdase_C"/>
</dbReference>
<dbReference type="OrthoDB" id="10252235at2759"/>
<dbReference type="Proteomes" id="UP000323067">
    <property type="component" value="Chromosome iii"/>
</dbReference>
<evidence type="ECO:0000256" key="1">
    <source>
        <dbReference type="ARBA" id="ARBA00006654"/>
    </source>
</evidence>
<evidence type="ECO:0000256" key="2">
    <source>
        <dbReference type="RuleBase" id="RU362119"/>
    </source>
</evidence>
<name>A0A2H4SRN1_CORMI</name>
<protein>
    <submittedName>
        <fullName evidence="4">5-nucleotidase</fullName>
    </submittedName>
</protein>
<dbReference type="EMBL" id="CP023326">
    <property type="protein sequence ID" value="ATY65777.1"/>
    <property type="molecule type" value="Genomic_DNA"/>
</dbReference>
<dbReference type="GO" id="GO:0009166">
    <property type="term" value="P:nucleotide catabolic process"/>
    <property type="evidence" value="ECO:0007669"/>
    <property type="project" value="InterPro"/>
</dbReference>
<feature type="domain" description="5'-Nucleotidase C-terminal" evidence="3">
    <location>
        <begin position="404"/>
        <end position="550"/>
    </location>
</feature>
<dbReference type="Gene3D" id="3.90.780.10">
    <property type="entry name" value="5'-Nucleotidase, C-terminal domain"/>
    <property type="match status" value="1"/>
</dbReference>
<evidence type="ECO:0000259" key="3">
    <source>
        <dbReference type="Pfam" id="PF02872"/>
    </source>
</evidence>
<dbReference type="GO" id="GO:0016787">
    <property type="term" value="F:hydrolase activity"/>
    <property type="evidence" value="ECO:0007669"/>
    <property type="project" value="UniProtKB-KW"/>
</dbReference>
<sequence length="628" mass="69102">MRDIVHSCICPTRVLTPLSKARPKSCKRQERRHNYLNFGSKPARVILLGRFAGLPPSDGPHHSALQRCGLQLVQYHISDSELVAKFASVLEDPSLATGDGNTSSGPILRVFSGDAFSPSLEAAVLRGDHMAPLLDGLGIDVACYGNHDFDFGEDRLVELVSQTRFPWTLANAVAPTHDAKGGRLLAGAHEYVVKEVGGYKLGFFGLAGTDWPSNCQHLPDCTILDPATVAKRVATRLRLEESCDVVIAVTHMRLVEDLETLNSTLSGPERIDLILGGHDHYVVRRDLSDDNANPEVLQSGLDEQGAAMTECDGDFRIIKSGTDWRGLSILQLRLGSKDKGERTILDMSLRQIRDLKKISSYEQIPASQATLAILQATHDRIEQVVTQPLFRTASPLDGRSHIIRSQETNLGNMLADAVRAFYDTDIGFVNSGAVRCDRIVECDGDVPLCIRDVIEISPFDNAFVVKRVSGRVLSEALENSVSDAHTDGRFLQLCGLTMRLDWRRPEGSRVSEILFHPRHGRIQPLDADRMYTVTMIDFIASGFDGYTCFQDCETLVDTEGAITDTNMLLEIFKVGREDASESGIADQHAEGIQRARAAVITGYHSEDALPIVNPVVESRIKVMHEANL</sequence>
<dbReference type="VEuPathDB" id="FungiDB:CCM_00622"/>
<dbReference type="InterPro" id="IPR006179">
    <property type="entry name" value="5_nucleotidase/apyrase"/>
</dbReference>
<dbReference type="AlphaFoldDB" id="A0A2H4SRN1"/>
<keyword evidence="2" id="KW-0378">Hydrolase</keyword>
<dbReference type="PRINTS" id="PR01607">
    <property type="entry name" value="APYRASEFAMLY"/>
</dbReference>
<dbReference type="SUPFAM" id="SSF55816">
    <property type="entry name" value="5'-nucleotidase (syn. UDP-sugar hydrolase), C-terminal domain"/>
    <property type="match status" value="1"/>
</dbReference>
<dbReference type="Gene3D" id="3.60.21.10">
    <property type="match status" value="1"/>
</dbReference>
<dbReference type="SUPFAM" id="SSF56300">
    <property type="entry name" value="Metallo-dependent phosphatases"/>
    <property type="match status" value="1"/>
</dbReference>
<evidence type="ECO:0000313" key="4">
    <source>
        <dbReference type="EMBL" id="ATY65777.1"/>
    </source>
</evidence>
<keyword evidence="2" id="KW-0547">Nucleotide-binding</keyword>
<gene>
    <name evidence="4" type="ORF">A9K55_001513</name>
</gene>
<dbReference type="InterPro" id="IPR036907">
    <property type="entry name" value="5'-Nucleotdase_C_sf"/>
</dbReference>
<comment type="similarity">
    <text evidence="1 2">Belongs to the 5'-nucleotidase family.</text>
</comment>
<dbReference type="PANTHER" id="PTHR11575">
    <property type="entry name" value="5'-NUCLEOTIDASE-RELATED"/>
    <property type="match status" value="1"/>
</dbReference>
<organism evidence="4 5">
    <name type="scientific">Cordyceps militaris</name>
    <name type="common">Caterpillar fungus</name>
    <name type="synonym">Clavaria militaris</name>
    <dbReference type="NCBI Taxonomy" id="73501"/>
    <lineage>
        <taxon>Eukaryota</taxon>
        <taxon>Fungi</taxon>
        <taxon>Dikarya</taxon>
        <taxon>Ascomycota</taxon>
        <taxon>Pezizomycotina</taxon>
        <taxon>Sordariomycetes</taxon>
        <taxon>Hypocreomycetidae</taxon>
        <taxon>Hypocreales</taxon>
        <taxon>Cordycipitaceae</taxon>
        <taxon>Cordyceps</taxon>
    </lineage>
</organism>
<reference evidence="4 5" key="1">
    <citation type="journal article" date="2017" name="BMC Genomics">
        <title>Chromosome level assembly and secondary metabolite potential of the parasitic fungus Cordyceps militaris.</title>
        <authorList>
            <person name="Kramer G.J."/>
            <person name="Nodwell J.R."/>
        </authorList>
    </citation>
    <scope>NUCLEOTIDE SEQUENCE [LARGE SCALE GENOMIC DNA]</scope>
    <source>
        <strain evidence="4 5">ATCC 34164</strain>
    </source>
</reference>
<dbReference type="InterPro" id="IPR029052">
    <property type="entry name" value="Metallo-depent_PP-like"/>
</dbReference>
<dbReference type="VEuPathDB" id="FungiDB:A9K55_001513"/>
<accession>A0A2H4SRN1</accession>
<dbReference type="PANTHER" id="PTHR11575:SF41">
    <property type="entry name" value="PUTATIVE (AFU_ORTHOLOGUE AFUA_1G01160)-RELATED"/>
    <property type="match status" value="1"/>
</dbReference>
<proteinExistence type="inferred from homology"/>
<dbReference type="GO" id="GO:0000166">
    <property type="term" value="F:nucleotide binding"/>
    <property type="evidence" value="ECO:0007669"/>
    <property type="project" value="UniProtKB-KW"/>
</dbReference>